<organism evidence="2 4">
    <name type="scientific">Formosa algae</name>
    <dbReference type="NCBI Taxonomy" id="225843"/>
    <lineage>
        <taxon>Bacteria</taxon>
        <taxon>Pseudomonadati</taxon>
        <taxon>Bacteroidota</taxon>
        <taxon>Flavobacteriia</taxon>
        <taxon>Flavobacteriales</taxon>
        <taxon>Flavobacteriaceae</taxon>
        <taxon>Formosa</taxon>
    </lineage>
</organism>
<dbReference type="PROSITE" id="PS51257">
    <property type="entry name" value="PROKAR_LIPOPROTEIN"/>
    <property type="match status" value="1"/>
</dbReference>
<feature type="domain" description="Formylmethanofuran dehydrogenase subunit E" evidence="1">
    <location>
        <begin position="59"/>
        <end position="193"/>
    </location>
</feature>
<dbReference type="Gene3D" id="3.30.1330.130">
    <property type="match status" value="1"/>
</dbReference>
<evidence type="ECO:0000259" key="1">
    <source>
        <dbReference type="Pfam" id="PF02663"/>
    </source>
</evidence>
<comment type="caution">
    <text evidence="2">The sequence shown here is derived from an EMBL/GenBank/DDBJ whole genome shotgun (WGS) entry which is preliminary data.</text>
</comment>
<keyword evidence="5" id="KW-1185">Reference proteome</keyword>
<proteinExistence type="predicted"/>
<dbReference type="OrthoDB" id="824310at2"/>
<dbReference type="Proteomes" id="UP001231587">
    <property type="component" value="Unassembled WGS sequence"/>
</dbReference>
<dbReference type="EMBL" id="JAGGJQ010000007">
    <property type="protein sequence ID" value="MBP1840686.1"/>
    <property type="molecule type" value="Genomic_DNA"/>
</dbReference>
<dbReference type="Pfam" id="PF02663">
    <property type="entry name" value="FmdE"/>
    <property type="match status" value="1"/>
</dbReference>
<accession>A0A9X0YLA4</accession>
<dbReference type="InterPro" id="IPR003814">
    <property type="entry name" value="FmdEsu_dom"/>
</dbReference>
<dbReference type="EMBL" id="JAUSUU010000007">
    <property type="protein sequence ID" value="MDQ0335901.1"/>
    <property type="molecule type" value="Genomic_DNA"/>
</dbReference>
<sequence length="229" mass="25723">MKNIVVILILSTVISCQSKGHEQQNQTTTPKITVLDTDFSKGQLTLEHDINLQGLEHYHGHLCDGLVQGFLGIKAGMHVLYPNGIIDRTNTRIVSKSSPCLTDAAIYLTGGRYQYNSFYVDDSITNGFYIMQRIDNLITVRIQMNLGVKPPEIDFMGAKAIKGTLSSCDLETLKTLENQFSQHLLTTDSETNFTVTELTNFKWNPLVKHDYTKTDILNKNKSTCNSLIF</sequence>
<gene>
    <name evidence="2" type="ORF">J2Z56_002616</name>
    <name evidence="3" type="ORF">J2Z57_002353</name>
</gene>
<reference evidence="2" key="1">
    <citation type="submission" date="2021-03" db="EMBL/GenBank/DDBJ databases">
        <title>Genomic Encyclopedia of Type Strains, Phase IV (KMG-IV): sequencing the most valuable type-strain genomes for metagenomic binning, comparative biology and taxonomic classification.</title>
        <authorList>
            <person name="Goeker M."/>
        </authorList>
    </citation>
    <scope>NUCLEOTIDE SEQUENCE</scope>
    <source>
        <strain evidence="2">DSM 15523</strain>
        <strain evidence="3 5">DSM 16476</strain>
    </source>
</reference>
<dbReference type="Proteomes" id="UP001138672">
    <property type="component" value="Unassembled WGS sequence"/>
</dbReference>
<protein>
    <submittedName>
        <fullName evidence="2">Formylmethanofuran dehydrogenase subunit E</fullName>
    </submittedName>
</protein>
<evidence type="ECO:0000313" key="5">
    <source>
        <dbReference type="Proteomes" id="UP001231587"/>
    </source>
</evidence>
<name>A0A9X0YLA4_9FLAO</name>
<dbReference type="SUPFAM" id="SSF143555">
    <property type="entry name" value="FwdE-like"/>
    <property type="match status" value="1"/>
</dbReference>
<dbReference type="RefSeq" id="WP_057780183.1">
    <property type="nucleotide sequence ID" value="NZ_JAGGJQ010000007.1"/>
</dbReference>
<evidence type="ECO:0000313" key="3">
    <source>
        <dbReference type="EMBL" id="MDQ0335901.1"/>
    </source>
</evidence>
<evidence type="ECO:0000313" key="2">
    <source>
        <dbReference type="EMBL" id="MBP1840686.1"/>
    </source>
</evidence>
<dbReference type="AlphaFoldDB" id="A0A9X0YLA4"/>
<evidence type="ECO:0000313" key="4">
    <source>
        <dbReference type="Proteomes" id="UP001138672"/>
    </source>
</evidence>